<comment type="caution">
    <text evidence="2">The sequence shown here is derived from an EMBL/GenBank/DDBJ whole genome shotgun (WGS) entry which is preliminary data.</text>
</comment>
<organism evidence="2 3">
    <name type="scientific">Rubripirellula amarantea</name>
    <dbReference type="NCBI Taxonomy" id="2527999"/>
    <lineage>
        <taxon>Bacteria</taxon>
        <taxon>Pseudomonadati</taxon>
        <taxon>Planctomycetota</taxon>
        <taxon>Planctomycetia</taxon>
        <taxon>Pirellulales</taxon>
        <taxon>Pirellulaceae</taxon>
        <taxon>Rubripirellula</taxon>
    </lineage>
</organism>
<dbReference type="InterPro" id="IPR029010">
    <property type="entry name" value="ThuA-like"/>
</dbReference>
<evidence type="ECO:0000313" key="2">
    <source>
        <dbReference type="EMBL" id="TWT53133.1"/>
    </source>
</evidence>
<accession>A0A5C5WST1</accession>
<dbReference type="OrthoDB" id="272395at2"/>
<gene>
    <name evidence="2" type="ORF">Pla22_07610</name>
</gene>
<dbReference type="RefSeq" id="WP_146513404.1">
    <property type="nucleotide sequence ID" value="NZ_SJPI01000001.1"/>
</dbReference>
<sequence length="275" mass="30689">MNRFRRHAILLLMTVWIAGWQCSFAQEPIKPSANQKQLPLVVMLIAEREYQTEKTLPQFAAEHLDDDYRVKFVYADDDDPNRLIGIEAVVDADVLLVSVRRRTLPTEQLDLIRSYVADGKPVVGIRTASHAFSLRNQDPPDGYDAWPSFDQDVFGGNYSNHYSNDIKAVISASTLKAGDNQSDSSMIGEQLSSLNRHQEPFVSGGSLYQVVPLLSGSTVLLSGKIEGHPSEPVAWTFQRKDGGRSFYTSLGHVDDFRGESLPKWLHAAIDWAVAN</sequence>
<dbReference type="InterPro" id="IPR029062">
    <property type="entry name" value="Class_I_gatase-like"/>
</dbReference>
<dbReference type="Proteomes" id="UP000316598">
    <property type="component" value="Unassembled WGS sequence"/>
</dbReference>
<dbReference type="EMBL" id="SJPI01000001">
    <property type="protein sequence ID" value="TWT53133.1"/>
    <property type="molecule type" value="Genomic_DNA"/>
</dbReference>
<dbReference type="AlphaFoldDB" id="A0A5C5WST1"/>
<dbReference type="CDD" id="cd01653">
    <property type="entry name" value="GATase1"/>
    <property type="match status" value="1"/>
</dbReference>
<name>A0A5C5WST1_9BACT</name>
<evidence type="ECO:0000259" key="1">
    <source>
        <dbReference type="Pfam" id="PF06283"/>
    </source>
</evidence>
<protein>
    <submittedName>
        <fullName evidence="2">Trehalose utilization</fullName>
    </submittedName>
</protein>
<proteinExistence type="predicted"/>
<evidence type="ECO:0000313" key="3">
    <source>
        <dbReference type="Proteomes" id="UP000316598"/>
    </source>
</evidence>
<dbReference type="Gene3D" id="3.40.50.880">
    <property type="match status" value="1"/>
</dbReference>
<keyword evidence="3" id="KW-1185">Reference proteome</keyword>
<dbReference type="SUPFAM" id="SSF52317">
    <property type="entry name" value="Class I glutamine amidotransferase-like"/>
    <property type="match status" value="1"/>
</dbReference>
<feature type="domain" description="ThuA-like" evidence="1">
    <location>
        <begin position="79"/>
        <end position="272"/>
    </location>
</feature>
<dbReference type="Pfam" id="PF06283">
    <property type="entry name" value="ThuA"/>
    <property type="match status" value="1"/>
</dbReference>
<reference evidence="2 3" key="1">
    <citation type="submission" date="2019-02" db="EMBL/GenBank/DDBJ databases">
        <title>Deep-cultivation of Planctomycetes and their phenomic and genomic characterization uncovers novel biology.</title>
        <authorList>
            <person name="Wiegand S."/>
            <person name="Jogler M."/>
            <person name="Boedeker C."/>
            <person name="Pinto D."/>
            <person name="Vollmers J."/>
            <person name="Rivas-Marin E."/>
            <person name="Kohn T."/>
            <person name="Peeters S.H."/>
            <person name="Heuer A."/>
            <person name="Rast P."/>
            <person name="Oberbeckmann S."/>
            <person name="Bunk B."/>
            <person name="Jeske O."/>
            <person name="Meyerdierks A."/>
            <person name="Storesund J.E."/>
            <person name="Kallscheuer N."/>
            <person name="Luecker S."/>
            <person name="Lage O.M."/>
            <person name="Pohl T."/>
            <person name="Merkel B.J."/>
            <person name="Hornburger P."/>
            <person name="Mueller R.-W."/>
            <person name="Bruemmer F."/>
            <person name="Labrenz M."/>
            <person name="Spormann A.M."/>
            <person name="Op Den Camp H."/>
            <person name="Overmann J."/>
            <person name="Amann R."/>
            <person name="Jetten M.S.M."/>
            <person name="Mascher T."/>
            <person name="Medema M.H."/>
            <person name="Devos D.P."/>
            <person name="Kaster A.-K."/>
            <person name="Ovreas L."/>
            <person name="Rohde M."/>
            <person name="Galperin M.Y."/>
            <person name="Jogler C."/>
        </authorList>
    </citation>
    <scope>NUCLEOTIDE SEQUENCE [LARGE SCALE GENOMIC DNA]</scope>
    <source>
        <strain evidence="2 3">Pla22</strain>
    </source>
</reference>